<dbReference type="AlphaFoldDB" id="A0A6J5JJK1"/>
<dbReference type="EMBL" id="CABVQG010000032">
    <property type="protein sequence ID" value="VWD20971.1"/>
    <property type="molecule type" value="Genomic_DNA"/>
</dbReference>
<proteinExistence type="predicted"/>
<keyword evidence="3" id="KW-1185">Reference proteome</keyword>
<gene>
    <name evidence="2" type="ORF">BLA17378_06603</name>
    <name evidence="1" type="ORF">BLA3211_06452</name>
</gene>
<evidence type="ECO:0000313" key="4">
    <source>
        <dbReference type="Proteomes" id="UP000494301"/>
    </source>
</evidence>
<accession>A0A6J5JJK1</accession>
<dbReference type="Proteomes" id="UP000494301">
    <property type="component" value="Unassembled WGS sequence"/>
</dbReference>
<organism evidence="1 4">
    <name type="scientific">Burkholderia aenigmatica</name>
    <dbReference type="NCBI Taxonomy" id="2015348"/>
    <lineage>
        <taxon>Bacteria</taxon>
        <taxon>Pseudomonadati</taxon>
        <taxon>Pseudomonadota</taxon>
        <taxon>Betaproteobacteria</taxon>
        <taxon>Burkholderiales</taxon>
        <taxon>Burkholderiaceae</taxon>
        <taxon>Burkholderia</taxon>
        <taxon>Burkholderia cepacia complex</taxon>
    </lineage>
</organism>
<dbReference type="Proteomes" id="UP000494120">
    <property type="component" value="Unassembled WGS sequence"/>
</dbReference>
<protein>
    <submittedName>
        <fullName evidence="1">Uncharacterized protein</fullName>
    </submittedName>
</protein>
<reference evidence="1 4" key="1">
    <citation type="submission" date="2020-04" db="EMBL/GenBank/DDBJ databases">
        <authorList>
            <person name="Depoorter E."/>
        </authorList>
    </citation>
    <scope>NUCLEOTIDE SEQUENCE [LARGE SCALE GENOMIC DNA]</scope>
    <source>
        <strain evidence="1 4">BCC0217</strain>
        <strain evidence="2 3">R-17378</strain>
    </source>
</reference>
<evidence type="ECO:0000313" key="1">
    <source>
        <dbReference type="EMBL" id="CAB3971435.1"/>
    </source>
</evidence>
<evidence type="ECO:0000313" key="3">
    <source>
        <dbReference type="Proteomes" id="UP000494120"/>
    </source>
</evidence>
<evidence type="ECO:0000313" key="2">
    <source>
        <dbReference type="EMBL" id="VWD20971.1"/>
    </source>
</evidence>
<sequence>MSNRKHEVLAPQHSQPIFVDPYPQVVLADVPVK</sequence>
<name>A0A6J5JJK1_9BURK</name>
<dbReference type="EMBL" id="CABWIL020000028">
    <property type="protein sequence ID" value="CAB3971435.1"/>
    <property type="molecule type" value="Genomic_DNA"/>
</dbReference>